<feature type="compositionally biased region" description="Polar residues" evidence="1">
    <location>
        <begin position="1052"/>
        <end position="1076"/>
    </location>
</feature>
<feature type="compositionally biased region" description="Pro residues" evidence="1">
    <location>
        <begin position="562"/>
        <end position="578"/>
    </location>
</feature>
<feature type="region of interest" description="Disordered" evidence="1">
    <location>
        <begin position="805"/>
        <end position="824"/>
    </location>
</feature>
<evidence type="ECO:0000256" key="1">
    <source>
        <dbReference type="SAM" id="MobiDB-lite"/>
    </source>
</evidence>
<dbReference type="EMBL" id="JANBUH010000174">
    <property type="protein sequence ID" value="KAJ2753638.1"/>
    <property type="molecule type" value="Genomic_DNA"/>
</dbReference>
<dbReference type="AlphaFoldDB" id="A0A9W8LBD7"/>
<name>A0A9W8LBD7_9FUNG</name>
<evidence type="ECO:0000313" key="3">
    <source>
        <dbReference type="Proteomes" id="UP001140011"/>
    </source>
</evidence>
<protein>
    <submittedName>
        <fullName evidence="2">Uncharacterized protein</fullName>
    </submittedName>
</protein>
<feature type="compositionally biased region" description="Polar residues" evidence="1">
    <location>
        <begin position="21"/>
        <end position="31"/>
    </location>
</feature>
<feature type="region of interest" description="Disordered" evidence="1">
    <location>
        <begin position="754"/>
        <end position="780"/>
    </location>
</feature>
<feature type="compositionally biased region" description="Basic and acidic residues" evidence="1">
    <location>
        <begin position="812"/>
        <end position="822"/>
    </location>
</feature>
<sequence>MRLFRKSKTGQGSAGPDASKQLETNQPPQTEQPEILPSQPPQPPPVLQLDFELPSVPPINRDLNGTTTGAPGGGDICPQQQQQYDVGGAIPGQGFHATMNMGDNAEGGLLHQGLLASDMQRIAAAYNFDYPFQLAEDSSQSQTEEDSVQRQLAEQFGFGPKAHRPIPQPQHSSSQSNVSYSATMPHHTPSVPASHVANNSSPSLSSSQKHQQLARVVMHNMQMATANRTTFSNTPTIHMAMSHSSNGGSSASSEDECGVPKLRSSMTAMSLSGGAPPATSSAAGKLSDRAQHIQKVREASALGKVVAFSKTTYSAGGVAANGDEGDDEDDLVPLGGLRKAANNSVPNISAVDRNGVQASMPAQHAATHGHMFPSPVAYDGGAGMAKHFVPQHALSMHNLHQQQQHLYPYSQQQQYQQPMHSPSTASVTSQMSAPMVMRRATIQQPGPGTGQNQHHMYPGSSSQQMAYPRSKAAAGGIGSAYSHVGYSRTPGMPDPSSHAYTPSPLGQVPVYSQPAIAIHQQMPPADMHTTQYPPAMMNHTVMPMANQQLYPQRVQPYQLPQQPLPQQYPPQQFLPPHPQTQQFPPQQFPPPQQLPQLQPQATTQHQHAPVSQHPAALASFIPSQLACRGSMAKNPLMRDINKLKNFSAKDYTTRPTLLAEADSRQQARKNMPGLGGTTSHSYQPEAPPPIQQQPLPPLPEPQPQQHQPFRPHDQGEYRDHHDQANHYPRPNRYEASYHNRSRSCQIFDDEDNDYSSISSRTSGHRHHGAGRNGSHGRTRRHRYDHVDNAYGSEYGERLRHREFRQVAPPPSSHDRRVVEQRRQPRRNARYYEYEHHDYEERSEMYARDYYDDLDDDEEFDERYGDRYDHRLADPGSARRRDAQRQPCASDVRVGRARGEARWASPYSGRGNTHGRHGYHTRPRLVHLDDPRDGDSVIIRSSPPPIGKASGSDSESLLVLEHGKPRSQFGRILANLKRQTTGFTPMSPKATVHSVQIREAKVIGGQRAADGRIVEVKSENEDEVESMPASALPEADVVVDTGNAAPILPTEPAEQNASEQPLQTVATTETAVDNDNSAEAHPAPPTPVATSVVPVAAT</sequence>
<gene>
    <name evidence="2" type="ORF">GGI19_002994</name>
</gene>
<feature type="compositionally biased region" description="Basic residues" evidence="1">
    <location>
        <begin position="762"/>
        <end position="780"/>
    </location>
</feature>
<feature type="region of interest" description="Disordered" evidence="1">
    <location>
        <begin position="864"/>
        <end position="930"/>
    </location>
</feature>
<feature type="compositionally biased region" description="Low complexity" evidence="1">
    <location>
        <begin position="1087"/>
        <end position="1097"/>
    </location>
</feature>
<feature type="region of interest" description="Disordered" evidence="1">
    <location>
        <begin position="659"/>
        <end position="737"/>
    </location>
</feature>
<feature type="region of interest" description="Disordered" evidence="1">
    <location>
        <begin position="1043"/>
        <end position="1097"/>
    </location>
</feature>
<feature type="compositionally biased region" description="Basic and acidic residues" evidence="1">
    <location>
        <begin position="710"/>
        <end position="724"/>
    </location>
</feature>
<feature type="region of interest" description="Disordered" evidence="1">
    <location>
        <begin position="443"/>
        <end position="463"/>
    </location>
</feature>
<comment type="caution">
    <text evidence="2">The sequence shown here is derived from an EMBL/GenBank/DDBJ whole genome shotgun (WGS) entry which is preliminary data.</text>
</comment>
<accession>A0A9W8LBD7</accession>
<feature type="compositionally biased region" description="Pro residues" evidence="1">
    <location>
        <begin position="685"/>
        <end position="702"/>
    </location>
</feature>
<keyword evidence="3" id="KW-1185">Reference proteome</keyword>
<feature type="compositionally biased region" description="Low complexity" evidence="1">
    <location>
        <begin position="594"/>
        <end position="609"/>
    </location>
</feature>
<reference evidence="2" key="1">
    <citation type="submission" date="2022-07" db="EMBL/GenBank/DDBJ databases">
        <title>Phylogenomic reconstructions and comparative analyses of Kickxellomycotina fungi.</title>
        <authorList>
            <person name="Reynolds N.K."/>
            <person name="Stajich J.E."/>
            <person name="Barry K."/>
            <person name="Grigoriev I.V."/>
            <person name="Crous P."/>
            <person name="Smith M.E."/>
        </authorList>
    </citation>
    <scope>NUCLEOTIDE SEQUENCE</scope>
    <source>
        <strain evidence="2">BCRC 34297</strain>
    </source>
</reference>
<feature type="region of interest" description="Disordered" evidence="1">
    <location>
        <begin position="159"/>
        <end position="211"/>
    </location>
</feature>
<dbReference type="OrthoDB" id="5584474at2759"/>
<feature type="compositionally biased region" description="Basic residues" evidence="1">
    <location>
        <begin position="912"/>
        <end position="924"/>
    </location>
</feature>
<feature type="region of interest" description="Disordered" evidence="1">
    <location>
        <begin position="560"/>
        <end position="613"/>
    </location>
</feature>
<feature type="compositionally biased region" description="Basic and acidic residues" evidence="1">
    <location>
        <begin position="864"/>
        <end position="883"/>
    </location>
</feature>
<feature type="region of interest" description="Disordered" evidence="1">
    <location>
        <begin position="1"/>
        <end position="80"/>
    </location>
</feature>
<feature type="compositionally biased region" description="Low complexity" evidence="1">
    <location>
        <begin position="169"/>
        <end position="181"/>
    </location>
</feature>
<proteinExistence type="predicted"/>
<dbReference type="Proteomes" id="UP001140011">
    <property type="component" value="Unassembled WGS sequence"/>
</dbReference>
<evidence type="ECO:0000313" key="2">
    <source>
        <dbReference type="EMBL" id="KAJ2753638.1"/>
    </source>
</evidence>
<organism evidence="2 3">
    <name type="scientific">Coemansia pectinata</name>
    <dbReference type="NCBI Taxonomy" id="1052879"/>
    <lineage>
        <taxon>Eukaryota</taxon>
        <taxon>Fungi</taxon>
        <taxon>Fungi incertae sedis</taxon>
        <taxon>Zoopagomycota</taxon>
        <taxon>Kickxellomycotina</taxon>
        <taxon>Kickxellomycetes</taxon>
        <taxon>Kickxellales</taxon>
        <taxon>Kickxellaceae</taxon>
        <taxon>Coemansia</taxon>
    </lineage>
</organism>